<dbReference type="PROSITE" id="PS51486">
    <property type="entry name" value="REKLES"/>
    <property type="match status" value="1"/>
</dbReference>
<evidence type="ECO:0000256" key="1">
    <source>
        <dbReference type="SAM" id="MobiDB-lite"/>
    </source>
</evidence>
<sequence length="171" mass="17041">MGITGMQFKLISRGDASKGDQKLVVTMEFNGVQYEGVLFANPLPLSTNTVSAPTSTPPSSSVSATSASPIGSLVSPVKTTTISPLEDRVDDRVAATAAAAASSSSSSLTTSNGPTATSSVDPILPMATNGSNLDVSHPTITSASTASCSQPQQVESGGPTVPTGISSPLVS</sequence>
<dbReference type="AlphaFoldDB" id="A0A2M4C1D4"/>
<organism evidence="3">
    <name type="scientific">Anopheles marajoara</name>
    <dbReference type="NCBI Taxonomy" id="58244"/>
    <lineage>
        <taxon>Eukaryota</taxon>
        <taxon>Metazoa</taxon>
        <taxon>Ecdysozoa</taxon>
        <taxon>Arthropoda</taxon>
        <taxon>Hexapoda</taxon>
        <taxon>Insecta</taxon>
        <taxon>Pterygota</taxon>
        <taxon>Neoptera</taxon>
        <taxon>Endopterygota</taxon>
        <taxon>Diptera</taxon>
        <taxon>Nematocera</taxon>
        <taxon>Culicoidea</taxon>
        <taxon>Culicidae</taxon>
        <taxon>Anophelinae</taxon>
        <taxon>Anopheles</taxon>
    </lineage>
</organism>
<protein>
    <submittedName>
        <fullName evidence="3">Putative pheromone-regulated protein prm7</fullName>
    </submittedName>
</protein>
<dbReference type="EMBL" id="GGFJ01009974">
    <property type="protein sequence ID" value="MBW59115.1"/>
    <property type="molecule type" value="Transcribed_RNA"/>
</dbReference>
<accession>A0A2M4C1D4</accession>
<feature type="compositionally biased region" description="Low complexity" evidence="1">
    <location>
        <begin position="94"/>
        <end position="111"/>
    </location>
</feature>
<feature type="compositionally biased region" description="Polar residues" evidence="1">
    <location>
        <begin position="128"/>
        <end position="155"/>
    </location>
</feature>
<reference evidence="3" key="1">
    <citation type="submission" date="2018-01" db="EMBL/GenBank/DDBJ databases">
        <title>An insight into the sialome of Amazonian anophelines.</title>
        <authorList>
            <person name="Ribeiro J.M."/>
            <person name="Scarpassa V."/>
            <person name="Calvo E."/>
        </authorList>
    </citation>
    <scope>NUCLEOTIDE SEQUENCE</scope>
    <source>
        <tissue evidence="3">Salivary glands</tissue>
    </source>
</reference>
<evidence type="ECO:0000259" key="2">
    <source>
        <dbReference type="PROSITE" id="PS51486"/>
    </source>
</evidence>
<name>A0A2M4C1D4_9DIPT</name>
<dbReference type="InterPro" id="IPR023334">
    <property type="entry name" value="REKLES_domain"/>
</dbReference>
<feature type="region of interest" description="Disordered" evidence="1">
    <location>
        <begin position="49"/>
        <end position="171"/>
    </location>
</feature>
<proteinExistence type="predicted"/>
<feature type="domain" description="REKLES" evidence="2">
    <location>
        <begin position="1"/>
        <end position="45"/>
    </location>
</feature>
<evidence type="ECO:0000313" key="3">
    <source>
        <dbReference type="EMBL" id="MBW59115.1"/>
    </source>
</evidence>
<feature type="compositionally biased region" description="Low complexity" evidence="1">
    <location>
        <begin position="49"/>
        <end position="69"/>
    </location>
</feature>